<dbReference type="PANTHER" id="PTHR43280">
    <property type="entry name" value="ARAC-FAMILY TRANSCRIPTIONAL REGULATOR"/>
    <property type="match status" value="1"/>
</dbReference>
<dbReference type="GO" id="GO:0043565">
    <property type="term" value="F:sequence-specific DNA binding"/>
    <property type="evidence" value="ECO:0007669"/>
    <property type="project" value="InterPro"/>
</dbReference>
<dbReference type="AlphaFoldDB" id="A0A9D9EEI6"/>
<dbReference type="SMART" id="SM00342">
    <property type="entry name" value="HTH_ARAC"/>
    <property type="match status" value="1"/>
</dbReference>
<dbReference type="SUPFAM" id="SSF46689">
    <property type="entry name" value="Homeodomain-like"/>
    <property type="match status" value="1"/>
</dbReference>
<dbReference type="EMBL" id="JADIMO010000087">
    <property type="protein sequence ID" value="MBO8445418.1"/>
    <property type="molecule type" value="Genomic_DNA"/>
</dbReference>
<dbReference type="Gene3D" id="1.10.10.60">
    <property type="entry name" value="Homeodomain-like"/>
    <property type="match status" value="1"/>
</dbReference>
<evidence type="ECO:0000256" key="1">
    <source>
        <dbReference type="ARBA" id="ARBA00023015"/>
    </source>
</evidence>
<dbReference type="PROSITE" id="PS01124">
    <property type="entry name" value="HTH_ARAC_FAMILY_2"/>
    <property type="match status" value="1"/>
</dbReference>
<evidence type="ECO:0000256" key="3">
    <source>
        <dbReference type="ARBA" id="ARBA00023163"/>
    </source>
</evidence>
<dbReference type="GO" id="GO:0003700">
    <property type="term" value="F:DNA-binding transcription factor activity"/>
    <property type="evidence" value="ECO:0007669"/>
    <property type="project" value="InterPro"/>
</dbReference>
<keyword evidence="3" id="KW-0804">Transcription</keyword>
<dbReference type="Proteomes" id="UP000823619">
    <property type="component" value="Unassembled WGS sequence"/>
</dbReference>
<dbReference type="InterPro" id="IPR018060">
    <property type="entry name" value="HTH_AraC"/>
</dbReference>
<accession>A0A9D9EEI6</accession>
<sequence length="317" mass="36389">MFYNKDDRMARTSSQDRTMYTLDLIRFQQLFPISNCISMGDDLCVVDLKYDPNLKFLGQPCKFDGFIAFFCISGEFRISINMTEFNVVENSLFINLPGNILRVLEIDDSQKENLHFVVMAMTRSYMQSIRVDINRLAGKGAMLFDNPCFILGEEERAVAKDYVMLAIKVLRSNLMHKRECISSLISSIFYLAGGMMEQKVADAFVHTDMKTGHGKDIFNRFLSLVVEYHTVERNVSFYADRLCLTPKYLSKLIKSVSGYSAPEWIDAYVILEAKSMLMYSGCTVKQIVSDLNFPNPSAFNKFFKKKTGLTPVQYRKQ</sequence>
<evidence type="ECO:0000259" key="4">
    <source>
        <dbReference type="PROSITE" id="PS01124"/>
    </source>
</evidence>
<protein>
    <submittedName>
        <fullName evidence="5">AraC family transcriptional regulator</fullName>
    </submittedName>
</protein>
<dbReference type="Pfam" id="PF12833">
    <property type="entry name" value="HTH_18"/>
    <property type="match status" value="1"/>
</dbReference>
<comment type="caution">
    <text evidence="5">The sequence shown here is derived from an EMBL/GenBank/DDBJ whole genome shotgun (WGS) entry which is preliminary data.</text>
</comment>
<reference evidence="5" key="2">
    <citation type="journal article" date="2021" name="PeerJ">
        <title>Extensive microbial diversity within the chicken gut microbiome revealed by metagenomics and culture.</title>
        <authorList>
            <person name="Gilroy R."/>
            <person name="Ravi A."/>
            <person name="Getino M."/>
            <person name="Pursley I."/>
            <person name="Horton D.L."/>
            <person name="Alikhan N.F."/>
            <person name="Baker D."/>
            <person name="Gharbi K."/>
            <person name="Hall N."/>
            <person name="Watson M."/>
            <person name="Adriaenssens E.M."/>
            <person name="Foster-Nyarko E."/>
            <person name="Jarju S."/>
            <person name="Secka A."/>
            <person name="Antonio M."/>
            <person name="Oren A."/>
            <person name="Chaudhuri R.R."/>
            <person name="La Ragione R."/>
            <person name="Hildebrand F."/>
            <person name="Pallen M.J."/>
        </authorList>
    </citation>
    <scope>NUCLEOTIDE SEQUENCE</scope>
    <source>
        <strain evidence="5">D5-748</strain>
    </source>
</reference>
<keyword evidence="2" id="KW-0238">DNA-binding</keyword>
<proteinExistence type="predicted"/>
<evidence type="ECO:0000313" key="6">
    <source>
        <dbReference type="Proteomes" id="UP000823619"/>
    </source>
</evidence>
<evidence type="ECO:0000313" key="5">
    <source>
        <dbReference type="EMBL" id="MBO8445418.1"/>
    </source>
</evidence>
<reference evidence="5" key="1">
    <citation type="submission" date="2020-10" db="EMBL/GenBank/DDBJ databases">
        <authorList>
            <person name="Gilroy R."/>
        </authorList>
    </citation>
    <scope>NUCLEOTIDE SEQUENCE</scope>
    <source>
        <strain evidence="5">D5-748</strain>
    </source>
</reference>
<feature type="domain" description="HTH araC/xylS-type" evidence="4">
    <location>
        <begin position="219"/>
        <end position="317"/>
    </location>
</feature>
<organism evidence="5 6">
    <name type="scientific">Candidatus Cryptobacteroides merdavium</name>
    <dbReference type="NCBI Taxonomy" id="2840769"/>
    <lineage>
        <taxon>Bacteria</taxon>
        <taxon>Pseudomonadati</taxon>
        <taxon>Bacteroidota</taxon>
        <taxon>Bacteroidia</taxon>
        <taxon>Bacteroidales</taxon>
        <taxon>Candidatus Cryptobacteroides</taxon>
    </lineage>
</organism>
<dbReference type="InterPro" id="IPR009057">
    <property type="entry name" value="Homeodomain-like_sf"/>
</dbReference>
<gene>
    <name evidence="5" type="ORF">IAC23_06975</name>
</gene>
<name>A0A9D9EEI6_9BACT</name>
<keyword evidence="1" id="KW-0805">Transcription regulation</keyword>
<dbReference type="PANTHER" id="PTHR43280:SF32">
    <property type="entry name" value="TRANSCRIPTIONAL REGULATORY PROTEIN"/>
    <property type="match status" value="1"/>
</dbReference>
<evidence type="ECO:0000256" key="2">
    <source>
        <dbReference type="ARBA" id="ARBA00023125"/>
    </source>
</evidence>